<keyword evidence="2" id="KW-0732">Signal</keyword>
<protein>
    <submittedName>
        <fullName evidence="3">Uncharacterized protein</fullName>
    </submittedName>
</protein>
<evidence type="ECO:0000313" key="4">
    <source>
        <dbReference type="Proteomes" id="UP000216339"/>
    </source>
</evidence>
<evidence type="ECO:0000256" key="1">
    <source>
        <dbReference type="SAM" id="MobiDB-lite"/>
    </source>
</evidence>
<feature type="signal peptide" evidence="2">
    <location>
        <begin position="1"/>
        <end position="17"/>
    </location>
</feature>
<dbReference type="OrthoDB" id="9838242at2"/>
<dbReference type="AlphaFoldDB" id="A0A271J3F6"/>
<accession>A0A271J3F6</accession>
<feature type="chain" id="PRO_5012537977" evidence="2">
    <location>
        <begin position="18"/>
        <end position="227"/>
    </location>
</feature>
<keyword evidence="4" id="KW-1185">Reference proteome</keyword>
<dbReference type="Proteomes" id="UP000216339">
    <property type="component" value="Unassembled WGS sequence"/>
</dbReference>
<reference evidence="3 4" key="1">
    <citation type="submission" date="2016-11" db="EMBL/GenBank/DDBJ databases">
        <title>Study of marine rhodopsin-containing bacteria.</title>
        <authorList>
            <person name="Yoshizawa S."/>
            <person name="Kumagai Y."/>
            <person name="Kogure K."/>
        </authorList>
    </citation>
    <scope>NUCLEOTIDE SEQUENCE [LARGE SCALE GENOMIC DNA]</scope>
    <source>
        <strain evidence="3 4">SAORIC-28</strain>
    </source>
</reference>
<evidence type="ECO:0000313" key="3">
    <source>
        <dbReference type="EMBL" id="PAP77808.1"/>
    </source>
</evidence>
<name>A0A271J3F6_9BACT</name>
<gene>
    <name evidence="3" type="ORF">BSZ37_15825</name>
</gene>
<organism evidence="3 4">
    <name type="scientific">Rubrivirga marina</name>
    <dbReference type="NCBI Taxonomy" id="1196024"/>
    <lineage>
        <taxon>Bacteria</taxon>
        <taxon>Pseudomonadati</taxon>
        <taxon>Rhodothermota</taxon>
        <taxon>Rhodothermia</taxon>
        <taxon>Rhodothermales</taxon>
        <taxon>Rubricoccaceae</taxon>
        <taxon>Rubrivirga</taxon>
    </lineage>
</organism>
<comment type="caution">
    <text evidence="3">The sequence shown here is derived from an EMBL/GenBank/DDBJ whole genome shotgun (WGS) entry which is preliminary data.</text>
</comment>
<dbReference type="RefSeq" id="WP_095511476.1">
    <property type="nucleotide sequence ID" value="NZ_MQWD01000001.1"/>
</dbReference>
<dbReference type="EMBL" id="MQWD01000001">
    <property type="protein sequence ID" value="PAP77808.1"/>
    <property type="molecule type" value="Genomic_DNA"/>
</dbReference>
<feature type="region of interest" description="Disordered" evidence="1">
    <location>
        <begin position="194"/>
        <end position="227"/>
    </location>
</feature>
<sequence length="227" mass="24650">MIRSLLLAALVAAPALAQEEPLRARQDGTIGDPTPMVTVYAADEGLFETDRQFRDDLRAITNVVATAALVHDATGAYPTTTFGLLGSRPADRTRLRGMPLSDFTVSRDGDGVVVRYVPLPVDPYVREDRVVRVTVTQDADGLYKGDYEILRQADPDEGGERLPYDVAGRYRVTRGYGTACVDVATVQQQLAAGSYAPEPGTLGPEPLTTRVHPVGDDEPVYYENPAR</sequence>
<proteinExistence type="predicted"/>
<evidence type="ECO:0000256" key="2">
    <source>
        <dbReference type="SAM" id="SignalP"/>
    </source>
</evidence>